<proteinExistence type="predicted"/>
<accession>A0A0F4Z9D6</accession>
<dbReference type="PANTHER" id="PTHR24067">
    <property type="entry name" value="UBIQUITIN-CONJUGATING ENZYME E2"/>
    <property type="match status" value="1"/>
</dbReference>
<dbReference type="Pfam" id="PF00179">
    <property type="entry name" value="UQ_con"/>
    <property type="match status" value="2"/>
</dbReference>
<dbReference type="Gene3D" id="3.10.110.10">
    <property type="entry name" value="Ubiquitin Conjugating Enzyme"/>
    <property type="match status" value="2"/>
</dbReference>
<feature type="non-terminal residue" evidence="3">
    <location>
        <position position="406"/>
    </location>
</feature>
<gene>
    <name evidence="3" type="ORF">TD95_000871</name>
</gene>
<keyword evidence="1" id="KW-0833">Ubl conjugation pathway</keyword>
<organism evidence="3 4">
    <name type="scientific">Thielaviopsis punctulata</name>
    <dbReference type="NCBI Taxonomy" id="72032"/>
    <lineage>
        <taxon>Eukaryota</taxon>
        <taxon>Fungi</taxon>
        <taxon>Dikarya</taxon>
        <taxon>Ascomycota</taxon>
        <taxon>Pezizomycotina</taxon>
        <taxon>Sordariomycetes</taxon>
        <taxon>Hypocreomycetidae</taxon>
        <taxon>Microascales</taxon>
        <taxon>Ceratocystidaceae</taxon>
        <taxon>Thielaviopsis</taxon>
    </lineage>
</organism>
<keyword evidence="4" id="KW-1185">Reference proteome</keyword>
<dbReference type="OrthoDB" id="1926878at2759"/>
<dbReference type="InterPro" id="IPR016135">
    <property type="entry name" value="UBQ-conjugating_enzyme/RWD"/>
</dbReference>
<dbReference type="InterPro" id="IPR000608">
    <property type="entry name" value="UBC"/>
</dbReference>
<evidence type="ECO:0000313" key="4">
    <source>
        <dbReference type="Proteomes" id="UP000033483"/>
    </source>
</evidence>
<reference evidence="3 4" key="1">
    <citation type="submission" date="2015-03" db="EMBL/GenBank/DDBJ databases">
        <authorList>
            <person name="Radwan O."/>
            <person name="Al-Naeli F.A."/>
            <person name="Rendon G.A."/>
            <person name="Fields C."/>
        </authorList>
    </citation>
    <scope>NUCLEOTIDE SEQUENCE [LARGE SCALE GENOMIC DNA]</scope>
    <source>
        <strain evidence="3">CR-DP1</strain>
    </source>
</reference>
<evidence type="ECO:0000256" key="1">
    <source>
        <dbReference type="ARBA" id="ARBA00022786"/>
    </source>
</evidence>
<dbReference type="SMART" id="SM00212">
    <property type="entry name" value="UBCc"/>
    <property type="match status" value="2"/>
</dbReference>
<dbReference type="InterPro" id="IPR050113">
    <property type="entry name" value="Ub_conjugating_enzyme"/>
</dbReference>
<dbReference type="EMBL" id="LAEV01001983">
    <property type="protein sequence ID" value="KKA26731.1"/>
    <property type="molecule type" value="Genomic_DNA"/>
</dbReference>
<dbReference type="CDD" id="cd00195">
    <property type="entry name" value="UBCc_UEV"/>
    <property type="match status" value="1"/>
</dbReference>
<dbReference type="SUPFAM" id="SSF54495">
    <property type="entry name" value="UBC-like"/>
    <property type="match status" value="2"/>
</dbReference>
<comment type="caution">
    <text evidence="3">The sequence shown here is derived from an EMBL/GenBank/DDBJ whole genome shotgun (WGS) entry which is preliminary data.</text>
</comment>
<feature type="domain" description="UBC core" evidence="2">
    <location>
        <begin position="1"/>
        <end position="132"/>
    </location>
</feature>
<evidence type="ECO:0000313" key="3">
    <source>
        <dbReference type="EMBL" id="KKA26731.1"/>
    </source>
</evidence>
<dbReference type="PROSITE" id="PS50127">
    <property type="entry name" value="UBC_2"/>
    <property type="match status" value="2"/>
</dbReference>
<evidence type="ECO:0000259" key="2">
    <source>
        <dbReference type="PROSITE" id="PS50127"/>
    </source>
</evidence>
<dbReference type="AlphaFoldDB" id="A0A0F4Z9D6"/>
<protein>
    <recommendedName>
        <fullName evidence="2">UBC core domain-containing protein</fullName>
    </recommendedName>
</protein>
<name>A0A0F4Z9D6_9PEZI</name>
<dbReference type="Proteomes" id="UP000033483">
    <property type="component" value="Unassembled WGS sequence"/>
</dbReference>
<feature type="non-terminal residue" evidence="3">
    <location>
        <position position="1"/>
    </location>
</feature>
<sequence>LAVACKDVDVRTLRAIIIGPHETPYEFGFFEVCSLVFSSPTVLALTTNCGRCRFNPNIYSNGKVCFTWRGESGEQWSAAQGMESILLSIQSLMSTNPYENEPGYEEAHAETDKQNQAAYVKKIRHETLRITVIQRLEEYLGLRSNGTIISKPESKDVDGQTLSAPFVPFKDLCKQRFLWYYSSYLAAVRDGMKDISVDEPFIRMPFEGSSNIMEGKFNYPALEKRLHNIKAALDKELELWAHQGLEAVKGETSVAANLSHKFQQVTHSLKADDLPHDLRLDNGNPFVWILTYFGKPMSNFDGGFFRIRINFSVSFPDEQPRVRLETPIFHIRVAPDGTLCYFPNPMKKEDLQSHIHSIIEALEEENPAYDPRTLVNPEAFKLYWGPPADRKVYNRRLRRSVQDIME</sequence>
<feature type="domain" description="UBC core" evidence="2">
    <location>
        <begin position="257"/>
        <end position="406"/>
    </location>
</feature>